<dbReference type="InterPro" id="IPR002828">
    <property type="entry name" value="SurE-like_Pase/nucleotidase"/>
</dbReference>
<organism evidence="6 7">
    <name type="scientific">Penicillium malachiteum</name>
    <dbReference type="NCBI Taxonomy" id="1324776"/>
    <lineage>
        <taxon>Eukaryota</taxon>
        <taxon>Fungi</taxon>
        <taxon>Dikarya</taxon>
        <taxon>Ascomycota</taxon>
        <taxon>Pezizomycotina</taxon>
        <taxon>Eurotiomycetes</taxon>
        <taxon>Eurotiomycetidae</taxon>
        <taxon>Eurotiales</taxon>
        <taxon>Aspergillaceae</taxon>
        <taxon>Penicillium</taxon>
    </lineage>
</organism>
<keyword evidence="3" id="KW-0378">Hydrolase</keyword>
<sequence length="311" mass="31904">MRLNTGTAAAIAASLLLASPINAINIISSNDDGWAEVNIRALYDALNAAGHTTVVSAPAEDESGTGSDQGTPTVLTEACEFNSCPAGSPAIGNNASEPRLNYVNSYPATSMKYGINSIGPTYFDGAAPDLAVTGPNVGNNIGLEVLLSGTAGAATYAAYDAGIPAIAFSGSTGSQTAWNASATYPLYSQLYADLAVNVTDTLIASGTPYLPDNIWLNVNFPSVSDSKCNTVGDFKFVLSRIYTAVPLITPDDVTTCGSDRLPSELEVSLASDLSSDCYASISVGLASKKSDANATMQAVVLDKLSGILSCL</sequence>
<dbReference type="GO" id="GO:0008252">
    <property type="term" value="F:nucleotidase activity"/>
    <property type="evidence" value="ECO:0007669"/>
    <property type="project" value="InterPro"/>
</dbReference>
<dbReference type="InterPro" id="IPR030048">
    <property type="entry name" value="SurE"/>
</dbReference>
<comment type="similarity">
    <text evidence="1">Belongs to the SurE nucleotidase family.</text>
</comment>
<dbReference type="PANTHER" id="PTHR30457">
    <property type="entry name" value="5'-NUCLEOTIDASE SURE"/>
    <property type="match status" value="1"/>
</dbReference>
<evidence type="ECO:0000313" key="7">
    <source>
        <dbReference type="Proteomes" id="UP001215712"/>
    </source>
</evidence>
<feature type="signal peptide" evidence="4">
    <location>
        <begin position="1"/>
        <end position="23"/>
    </location>
</feature>
<dbReference type="GO" id="GO:0046872">
    <property type="term" value="F:metal ion binding"/>
    <property type="evidence" value="ECO:0007669"/>
    <property type="project" value="UniProtKB-KW"/>
</dbReference>
<reference evidence="6" key="1">
    <citation type="journal article" date="2023" name="IMA Fungus">
        <title>Comparative genomic study of the Penicillium genus elucidates a diverse pangenome and 15 lateral gene transfer events.</title>
        <authorList>
            <person name="Petersen C."/>
            <person name="Sorensen T."/>
            <person name="Nielsen M.R."/>
            <person name="Sondergaard T.E."/>
            <person name="Sorensen J.L."/>
            <person name="Fitzpatrick D.A."/>
            <person name="Frisvad J.C."/>
            <person name="Nielsen K.L."/>
        </authorList>
    </citation>
    <scope>NUCLEOTIDE SEQUENCE</scope>
    <source>
        <strain evidence="6">IBT 17514</strain>
    </source>
</reference>
<dbReference type="Pfam" id="PF01975">
    <property type="entry name" value="SurE"/>
    <property type="match status" value="1"/>
</dbReference>
<feature type="domain" description="Survival protein SurE-like phosphatase/nucleotidase" evidence="5">
    <location>
        <begin position="26"/>
        <end position="229"/>
    </location>
</feature>
<evidence type="ECO:0000313" key="6">
    <source>
        <dbReference type="EMBL" id="KAJ5727038.1"/>
    </source>
</evidence>
<protein>
    <submittedName>
        <fullName evidence="6">Acid phosphatase</fullName>
    </submittedName>
</protein>
<dbReference type="EMBL" id="JAQJAN010000007">
    <property type="protein sequence ID" value="KAJ5727038.1"/>
    <property type="molecule type" value="Genomic_DNA"/>
</dbReference>
<evidence type="ECO:0000256" key="2">
    <source>
        <dbReference type="ARBA" id="ARBA00022723"/>
    </source>
</evidence>
<keyword evidence="7" id="KW-1185">Reference proteome</keyword>
<evidence type="ECO:0000256" key="1">
    <source>
        <dbReference type="ARBA" id="ARBA00011062"/>
    </source>
</evidence>
<feature type="chain" id="PRO_5042093010" evidence="4">
    <location>
        <begin position="24"/>
        <end position="311"/>
    </location>
</feature>
<proteinExistence type="inferred from homology"/>
<gene>
    <name evidence="6" type="ORF">N7493_006065</name>
</gene>
<dbReference type="AlphaFoldDB" id="A0AAD6HLK9"/>
<dbReference type="PANTHER" id="PTHR30457:SF0">
    <property type="entry name" value="PHOSPHATASE, PUTATIVE (AFU_ORTHOLOGUE AFUA_4G01070)-RELATED"/>
    <property type="match status" value="1"/>
</dbReference>
<dbReference type="Proteomes" id="UP001215712">
    <property type="component" value="Unassembled WGS sequence"/>
</dbReference>
<evidence type="ECO:0000256" key="4">
    <source>
        <dbReference type="SAM" id="SignalP"/>
    </source>
</evidence>
<evidence type="ECO:0000259" key="5">
    <source>
        <dbReference type="Pfam" id="PF01975"/>
    </source>
</evidence>
<evidence type="ECO:0000256" key="3">
    <source>
        <dbReference type="ARBA" id="ARBA00022801"/>
    </source>
</evidence>
<accession>A0AAD6HLK9</accession>
<keyword evidence="2" id="KW-0479">Metal-binding</keyword>
<name>A0AAD6HLK9_9EURO</name>
<comment type="caution">
    <text evidence="6">The sequence shown here is derived from an EMBL/GenBank/DDBJ whole genome shotgun (WGS) entry which is preliminary data.</text>
</comment>
<keyword evidence="4" id="KW-0732">Signal</keyword>
<dbReference type="InterPro" id="IPR036523">
    <property type="entry name" value="SurE-like_sf"/>
</dbReference>
<reference evidence="6" key="2">
    <citation type="submission" date="2023-01" db="EMBL/GenBank/DDBJ databases">
        <authorList>
            <person name="Petersen C."/>
        </authorList>
    </citation>
    <scope>NUCLEOTIDE SEQUENCE</scope>
    <source>
        <strain evidence="6">IBT 17514</strain>
    </source>
</reference>
<dbReference type="SUPFAM" id="SSF64167">
    <property type="entry name" value="SurE-like"/>
    <property type="match status" value="1"/>
</dbReference>
<dbReference type="Gene3D" id="3.40.1210.10">
    <property type="entry name" value="Survival protein SurE-like phosphatase/nucleotidase"/>
    <property type="match status" value="1"/>
</dbReference>